<keyword evidence="4" id="KW-0028">Amino-acid biosynthesis</keyword>
<evidence type="ECO:0000256" key="2">
    <source>
        <dbReference type="ARBA" id="ARBA00004777"/>
    </source>
</evidence>
<name>A0A3B1D4B8_9ZZZZ</name>
<dbReference type="GO" id="GO:0106312">
    <property type="term" value="F:methylenetetrahydrofolate reductase (NADH) activity"/>
    <property type="evidence" value="ECO:0007669"/>
    <property type="project" value="UniProtKB-EC"/>
</dbReference>
<organism evidence="12">
    <name type="scientific">hydrothermal vent metagenome</name>
    <dbReference type="NCBI Taxonomy" id="652676"/>
    <lineage>
        <taxon>unclassified sequences</taxon>
        <taxon>metagenomes</taxon>
        <taxon>ecological metagenomes</taxon>
    </lineage>
</organism>
<dbReference type="PANTHER" id="PTHR45754">
    <property type="entry name" value="METHYLENETETRAHYDROFOLATE REDUCTASE"/>
    <property type="match status" value="1"/>
</dbReference>
<evidence type="ECO:0000256" key="5">
    <source>
        <dbReference type="ARBA" id="ARBA00022630"/>
    </source>
</evidence>
<evidence type="ECO:0000256" key="8">
    <source>
        <dbReference type="ARBA" id="ARBA00023027"/>
    </source>
</evidence>
<accession>A0A3B1D4B8</accession>
<evidence type="ECO:0000256" key="9">
    <source>
        <dbReference type="ARBA" id="ARBA00023167"/>
    </source>
</evidence>
<gene>
    <name evidence="12" type="ORF">MNBD_UNCLBAC01-672</name>
</gene>
<evidence type="ECO:0000256" key="4">
    <source>
        <dbReference type="ARBA" id="ARBA00022605"/>
    </source>
</evidence>
<dbReference type="GO" id="GO:0005829">
    <property type="term" value="C:cytosol"/>
    <property type="evidence" value="ECO:0007669"/>
    <property type="project" value="InterPro"/>
</dbReference>
<sequence length="296" mass="33085">MNKIIDIFKQKEKTLSFELFPPKTEKGYENLLTTIEQLSALKPDFISCTYGAGGGNRDKTFDIVQLLQEKYNIVGLAHLTCVLNTKEELKNILTDAKTRGIQNILALRGDPPVDNPDWQPGENNFKYSSELCAFICEHFQDYFGIAVAGFPEGHILCPDRNKDAEYLKLKFDNGADFVMTQLFFNNQDYFDYVKRLRKVGVKASILPGILPITNYQGLLKFTATCGATVTQEVKDIFEPIADDKEAVLKAGINFAVKQCQDLLAGGAPGLHFYTLNKISPVDKILSQGHICAAFPR</sequence>
<dbReference type="PANTHER" id="PTHR45754:SF3">
    <property type="entry name" value="METHYLENETETRAHYDROFOLATE REDUCTASE (NADPH)"/>
    <property type="match status" value="1"/>
</dbReference>
<dbReference type="GO" id="GO:0071949">
    <property type="term" value="F:FAD binding"/>
    <property type="evidence" value="ECO:0007669"/>
    <property type="project" value="TreeGrafter"/>
</dbReference>
<evidence type="ECO:0000256" key="10">
    <source>
        <dbReference type="ARBA" id="ARBA00034478"/>
    </source>
</evidence>
<dbReference type="AlphaFoldDB" id="A0A3B1D4B8"/>
<keyword evidence="5" id="KW-0285">Flavoprotein</keyword>
<dbReference type="CDD" id="cd00537">
    <property type="entry name" value="MTHFR"/>
    <property type="match status" value="1"/>
</dbReference>
<dbReference type="SUPFAM" id="SSF51730">
    <property type="entry name" value="FAD-linked oxidoreductase"/>
    <property type="match status" value="1"/>
</dbReference>
<dbReference type="EC" id="1.5.1.54" evidence="11"/>
<dbReference type="InterPro" id="IPR029041">
    <property type="entry name" value="FAD-linked_oxidoreductase-like"/>
</dbReference>
<dbReference type="InterPro" id="IPR004620">
    <property type="entry name" value="MTHF_reductase_bac"/>
</dbReference>
<reference evidence="12" key="1">
    <citation type="submission" date="2018-06" db="EMBL/GenBank/DDBJ databases">
        <authorList>
            <person name="Zhirakovskaya E."/>
        </authorList>
    </citation>
    <scope>NUCLEOTIDE SEQUENCE</scope>
</reference>
<comment type="pathway">
    <text evidence="2">One-carbon metabolism; tetrahydrofolate interconversion.</text>
</comment>
<protein>
    <recommendedName>
        <fullName evidence="11">methylenetetrahydrofolate reductase (NADH)</fullName>
        <ecNumber evidence="11">1.5.1.54</ecNumber>
    </recommendedName>
</protein>
<evidence type="ECO:0000256" key="1">
    <source>
        <dbReference type="ARBA" id="ARBA00001974"/>
    </source>
</evidence>
<comment type="pathway">
    <text evidence="10">Amino-acid biosynthesis; L-methionine biosynthesis via de novo pathway.</text>
</comment>
<comment type="similarity">
    <text evidence="3">Belongs to the methylenetetrahydrofolate reductase family.</text>
</comment>
<evidence type="ECO:0000256" key="3">
    <source>
        <dbReference type="ARBA" id="ARBA00006743"/>
    </source>
</evidence>
<dbReference type="Pfam" id="PF02219">
    <property type="entry name" value="MTHFR"/>
    <property type="match status" value="1"/>
</dbReference>
<evidence type="ECO:0000256" key="7">
    <source>
        <dbReference type="ARBA" id="ARBA00023002"/>
    </source>
</evidence>
<dbReference type="EMBL" id="UOGJ01000065">
    <property type="protein sequence ID" value="VAX35582.1"/>
    <property type="molecule type" value="Genomic_DNA"/>
</dbReference>
<keyword evidence="8" id="KW-0520">NAD</keyword>
<evidence type="ECO:0000256" key="6">
    <source>
        <dbReference type="ARBA" id="ARBA00022827"/>
    </source>
</evidence>
<dbReference type="NCBIfam" id="TIGR00676">
    <property type="entry name" value="fadh2"/>
    <property type="match status" value="1"/>
</dbReference>
<dbReference type="Gene3D" id="3.20.20.220">
    <property type="match status" value="1"/>
</dbReference>
<comment type="cofactor">
    <cofactor evidence="1">
        <name>FAD</name>
        <dbReference type="ChEBI" id="CHEBI:57692"/>
    </cofactor>
</comment>
<evidence type="ECO:0000313" key="12">
    <source>
        <dbReference type="EMBL" id="VAX35582.1"/>
    </source>
</evidence>
<dbReference type="UniPathway" id="UPA00193"/>
<dbReference type="InterPro" id="IPR003171">
    <property type="entry name" value="Mehydrof_redctse-like"/>
</dbReference>
<dbReference type="GO" id="GO:0009086">
    <property type="term" value="P:methionine biosynthetic process"/>
    <property type="evidence" value="ECO:0007669"/>
    <property type="project" value="UniProtKB-KW"/>
</dbReference>
<keyword evidence="6" id="KW-0274">FAD</keyword>
<proteinExistence type="inferred from homology"/>
<keyword evidence="9" id="KW-0486">Methionine biosynthesis</keyword>
<evidence type="ECO:0000256" key="11">
    <source>
        <dbReference type="ARBA" id="ARBA00034529"/>
    </source>
</evidence>
<dbReference type="GO" id="GO:0035999">
    <property type="term" value="P:tetrahydrofolate interconversion"/>
    <property type="evidence" value="ECO:0007669"/>
    <property type="project" value="UniProtKB-UniPathway"/>
</dbReference>
<keyword evidence="7 12" id="KW-0560">Oxidoreductase</keyword>